<feature type="transmembrane region" description="Helical" evidence="8">
    <location>
        <begin position="60"/>
        <end position="80"/>
    </location>
</feature>
<keyword evidence="4" id="KW-1003">Cell membrane</keyword>
<dbReference type="PANTHER" id="PTHR11785:SF528">
    <property type="entry name" value="AMINO ACID TRANSPORTER PROTEIN JHI-21"/>
    <property type="match status" value="1"/>
</dbReference>
<evidence type="ECO:0000256" key="7">
    <source>
        <dbReference type="ARBA" id="ARBA00023136"/>
    </source>
</evidence>
<feature type="transmembrane region" description="Helical" evidence="8">
    <location>
        <begin position="336"/>
        <end position="363"/>
    </location>
</feature>
<feature type="transmembrane region" description="Helical" evidence="8">
    <location>
        <begin position="369"/>
        <end position="394"/>
    </location>
</feature>
<dbReference type="PIRSF" id="PIRSF006060">
    <property type="entry name" value="AA_transporter"/>
    <property type="match status" value="1"/>
</dbReference>
<organism evidence="9 10">
    <name type="scientific">Calicophoron daubneyi</name>
    <name type="common">Rumen fluke</name>
    <name type="synonym">Paramphistomum daubneyi</name>
    <dbReference type="NCBI Taxonomy" id="300641"/>
    <lineage>
        <taxon>Eukaryota</taxon>
        <taxon>Metazoa</taxon>
        <taxon>Spiralia</taxon>
        <taxon>Lophotrochozoa</taxon>
        <taxon>Platyhelminthes</taxon>
        <taxon>Trematoda</taxon>
        <taxon>Digenea</taxon>
        <taxon>Plagiorchiida</taxon>
        <taxon>Pronocephalata</taxon>
        <taxon>Paramphistomoidea</taxon>
        <taxon>Paramphistomidae</taxon>
        <taxon>Calicophoron</taxon>
    </lineage>
</organism>
<dbReference type="Gene3D" id="1.20.1740.10">
    <property type="entry name" value="Amino acid/polyamine transporter I"/>
    <property type="match status" value="1"/>
</dbReference>
<feature type="transmembrane region" description="Helical" evidence="8">
    <location>
        <begin position="147"/>
        <end position="165"/>
    </location>
</feature>
<name>A0AAV2TM07_CALDB</name>
<dbReference type="GO" id="GO:0005886">
    <property type="term" value="C:plasma membrane"/>
    <property type="evidence" value="ECO:0007669"/>
    <property type="project" value="UniProtKB-SubCell"/>
</dbReference>
<feature type="transmembrane region" description="Helical" evidence="8">
    <location>
        <begin position="26"/>
        <end position="48"/>
    </location>
</feature>
<evidence type="ECO:0000256" key="6">
    <source>
        <dbReference type="ARBA" id="ARBA00022989"/>
    </source>
</evidence>
<feature type="transmembrane region" description="Helical" evidence="8">
    <location>
        <begin position="101"/>
        <end position="127"/>
    </location>
</feature>
<feature type="transmembrane region" description="Helical" evidence="8">
    <location>
        <begin position="291"/>
        <end position="315"/>
    </location>
</feature>
<evidence type="ECO:0000256" key="5">
    <source>
        <dbReference type="ARBA" id="ARBA00022692"/>
    </source>
</evidence>
<feature type="transmembrane region" description="Helical" evidence="8">
    <location>
        <begin position="435"/>
        <end position="455"/>
    </location>
</feature>
<evidence type="ECO:0000256" key="3">
    <source>
        <dbReference type="ARBA" id="ARBA00022448"/>
    </source>
</evidence>
<evidence type="ECO:0000256" key="4">
    <source>
        <dbReference type="ARBA" id="ARBA00022475"/>
    </source>
</evidence>
<evidence type="ECO:0000256" key="8">
    <source>
        <dbReference type="SAM" id="Phobius"/>
    </source>
</evidence>
<keyword evidence="6 8" id="KW-1133">Transmembrane helix</keyword>
<keyword evidence="3" id="KW-0813">Transport</keyword>
<dbReference type="AlphaFoldDB" id="A0AAV2TM07"/>
<keyword evidence="5 8" id="KW-0812">Transmembrane</keyword>
<accession>A0AAV2TM07</accession>
<dbReference type="InterPro" id="IPR002293">
    <property type="entry name" value="AA/rel_permease1"/>
</dbReference>
<feature type="transmembrane region" description="Helical" evidence="8">
    <location>
        <begin position="213"/>
        <end position="234"/>
    </location>
</feature>
<comment type="similarity">
    <text evidence="2">Belongs to the amino acid-polyamine-organocation (APC) superfamily. L-type amino acid transporter (LAT) (TC 2.A.3.8) family.</text>
</comment>
<evidence type="ECO:0000256" key="1">
    <source>
        <dbReference type="ARBA" id="ARBA00004651"/>
    </source>
</evidence>
<dbReference type="EMBL" id="CAXLJL010000323">
    <property type="protein sequence ID" value="CAL5136462.1"/>
    <property type="molecule type" value="Genomic_DNA"/>
</dbReference>
<keyword evidence="7 8" id="KW-0472">Membrane</keyword>
<sequence>MGLPCKKRPKEDKADRKVELKKEINVFHGIGIVVGVIIGSGIFVSPVGVLKYTESIGLSLVMWLATGLFSALGAVVYAELGVTIPRSGGEYIYILESFGPLPAFVALWITLAVIGGASTAANTILFAQYILRPFYPDCELPRTPVQLVALFGLLTLCFINCYRVTWSTKLSVIFTISKVSALLLIIGFGIYYLSTGHVQSFSDPFEGSATSPGSLALSFYQGFWAFSGWNYLNFLTGELKNPARTLPIVIISSLSLVTIVYLLANVAYLGVLSPLEVLQSGEGSAAIAVSFANRCMGVMAWVMPVFVGASVFGSANGEVLSMSRLAFTAGEEGHMPVILSTVSITNLTPIPSVLVVVILAIGFQLHPNVFYLIELTGLAFSVISSMAVASLLYIRRVHPEMNQGGFKLPVVIPLIYLIGNICIGGLTVYQAPKESAVSLGLMATGIPIYLIFVAWTRKPRTFRSAVYNMTIGIQKLFNVVPQETGSTNAAAELPISAEGEPDDTWRAAHTP</sequence>
<dbReference type="PANTHER" id="PTHR11785">
    <property type="entry name" value="AMINO ACID TRANSPORTER"/>
    <property type="match status" value="1"/>
</dbReference>
<evidence type="ECO:0000313" key="9">
    <source>
        <dbReference type="EMBL" id="CAL5136462.1"/>
    </source>
</evidence>
<evidence type="ECO:0000313" key="10">
    <source>
        <dbReference type="Proteomes" id="UP001497525"/>
    </source>
</evidence>
<protein>
    <submittedName>
        <fullName evidence="9">Uncharacterized protein</fullName>
    </submittedName>
</protein>
<proteinExistence type="inferred from homology"/>
<feature type="transmembrane region" description="Helical" evidence="8">
    <location>
        <begin position="246"/>
        <end position="271"/>
    </location>
</feature>
<comment type="caution">
    <text evidence="9">The sequence shown here is derived from an EMBL/GenBank/DDBJ whole genome shotgun (WGS) entry which is preliminary data.</text>
</comment>
<reference evidence="9" key="1">
    <citation type="submission" date="2024-06" db="EMBL/GenBank/DDBJ databases">
        <authorList>
            <person name="Liu X."/>
            <person name="Lenzi L."/>
            <person name="Haldenby T S."/>
            <person name="Uol C."/>
        </authorList>
    </citation>
    <scope>NUCLEOTIDE SEQUENCE</scope>
</reference>
<feature type="transmembrane region" description="Helical" evidence="8">
    <location>
        <begin position="406"/>
        <end position="429"/>
    </location>
</feature>
<dbReference type="GO" id="GO:0015179">
    <property type="term" value="F:L-amino acid transmembrane transporter activity"/>
    <property type="evidence" value="ECO:0007669"/>
    <property type="project" value="TreeGrafter"/>
</dbReference>
<comment type="subcellular location">
    <subcellularLocation>
        <location evidence="1">Cell membrane</location>
        <topology evidence="1">Multi-pass membrane protein</topology>
    </subcellularLocation>
</comment>
<dbReference type="Pfam" id="PF13520">
    <property type="entry name" value="AA_permease_2"/>
    <property type="match status" value="1"/>
</dbReference>
<evidence type="ECO:0000256" key="2">
    <source>
        <dbReference type="ARBA" id="ARBA00007040"/>
    </source>
</evidence>
<feature type="transmembrane region" description="Helical" evidence="8">
    <location>
        <begin position="172"/>
        <end position="193"/>
    </location>
</feature>
<dbReference type="FunFam" id="1.20.1740.10:FF:000003">
    <property type="entry name" value="Y+L amino acid transporter 1 isoform X1"/>
    <property type="match status" value="1"/>
</dbReference>
<dbReference type="InterPro" id="IPR050598">
    <property type="entry name" value="AminoAcid_Transporter"/>
</dbReference>
<dbReference type="Proteomes" id="UP001497525">
    <property type="component" value="Unassembled WGS sequence"/>
</dbReference>
<gene>
    <name evidence="9" type="ORF">CDAUBV1_LOCUS10551</name>
</gene>